<organism evidence="1">
    <name type="scientific">Pyrodinium bahamense</name>
    <dbReference type="NCBI Taxonomy" id="73915"/>
    <lineage>
        <taxon>Eukaryota</taxon>
        <taxon>Sar</taxon>
        <taxon>Alveolata</taxon>
        <taxon>Dinophyceae</taxon>
        <taxon>Gonyaulacales</taxon>
        <taxon>Pyrocystaceae</taxon>
        <taxon>Pyrodinium</taxon>
    </lineage>
</organism>
<dbReference type="AlphaFoldDB" id="A0A7S0FA01"/>
<gene>
    <name evidence="1" type="ORF">PBAH0796_LOCUS3318</name>
</gene>
<protein>
    <submittedName>
        <fullName evidence="1">Uncharacterized protein</fullName>
    </submittedName>
</protein>
<evidence type="ECO:0000313" key="1">
    <source>
        <dbReference type="EMBL" id="CAD8347579.1"/>
    </source>
</evidence>
<dbReference type="EMBL" id="HBEG01005551">
    <property type="protein sequence ID" value="CAD8347579.1"/>
    <property type="molecule type" value="Transcribed_RNA"/>
</dbReference>
<accession>A0A7S0FA01</accession>
<reference evidence="1" key="1">
    <citation type="submission" date="2021-01" db="EMBL/GenBank/DDBJ databases">
        <authorList>
            <person name="Corre E."/>
            <person name="Pelletier E."/>
            <person name="Niang G."/>
            <person name="Scheremetjew M."/>
            <person name="Finn R."/>
            <person name="Kale V."/>
            <person name="Holt S."/>
            <person name="Cochrane G."/>
            <person name="Meng A."/>
            <person name="Brown T."/>
            <person name="Cohen L."/>
        </authorList>
    </citation>
    <scope>NUCLEOTIDE SEQUENCE</scope>
    <source>
        <strain evidence="1">Pbaha01</strain>
    </source>
</reference>
<name>A0A7S0FA01_9DINO</name>
<sequence length="548" mass="60031">MPSLPPSLYVVSPNGQQCCAGQYTLLAEESANGHPLWKQAGGNFWLYSGNNGMWIIGGQDAKKKKFDCSRGMLFNKVLHEGITPDNISGVWLRLDGEAFVEDTEITVTTNLHILRSLRIISPNGQQRCAGEYILLVGEVANGEPVWKQKSGRSWLYSGSNGSWIVGGSDAKEKSFACSKGVIYCKHPHGGIMPDKVSSVWLRLDGSKFHEDAAIMVSIKPSPLYVLSPNGQQRCAGEYVPVADKMVNGQPLWEHISGKCWLYSGSNGMWIIGGSDARERSFQCTRGVIYRKTIHAGLTPDKMVGVWMRLEGDTFREDAAISVSRKPTSLYVVTPTGQQRCAGEYVLKAGEAVHGQSVWRQKKGAHWLFSSRSGTWVIGSSDAKDGKSQHLGSLHCEVPHKGLNPDKVGGPWMWLDGDSFREDPNIFVSTVLNRPAKLRVTSPHGQQRCAGEYVLAVGEAANSQPLWKQMGGKYWLYSGTNGMWIIGSSGAKEKNFECSRGVIYSNTPHGGVMPDKIEGCWLRLDGEAFREDSAITVSAKAGMLDEQAA</sequence>
<proteinExistence type="predicted"/>